<dbReference type="PANTHER" id="PTHR33527">
    <property type="entry name" value="OS07G0274300 PROTEIN"/>
    <property type="match status" value="1"/>
</dbReference>
<reference evidence="2" key="1">
    <citation type="submission" date="2024-06" db="EMBL/GenBank/DDBJ databases">
        <authorList>
            <person name="Ryan C."/>
        </authorList>
    </citation>
    <scope>NUCLEOTIDE SEQUENCE [LARGE SCALE GENOMIC DNA]</scope>
</reference>
<sequence>MAAAAPTLRDVLFAYLTPRRGYERFKGHDGLNPEQARNSMALMLWVDQGHGHVTRHVPALTTDAFDHLVHEIRTMLDLLHTNVLVLPPTPLISALGQEGGGVDLVGTFAYDPGFIVRALAGVLDGPVAKLIFDDRLYRAFDRHQTGLLGRHTEIELAYVTPPPANVPEDFRSMFITFSRGQSVERDEVFNYFRHKWGDCIVRVLLEKTNGGMPPMYGRIIFRSEAFVSLALNGVERVSIFIRDREIWLRKYIPRPSNNNNNN</sequence>
<name>A0ABC8W1L7_9POAL</name>
<dbReference type="Proteomes" id="UP001497457">
    <property type="component" value="Chromosome 11b"/>
</dbReference>
<evidence type="ECO:0000313" key="1">
    <source>
        <dbReference type="EMBL" id="CAL4899675.1"/>
    </source>
</evidence>
<organism evidence="1 2">
    <name type="scientific">Urochloa decumbens</name>
    <dbReference type="NCBI Taxonomy" id="240449"/>
    <lineage>
        <taxon>Eukaryota</taxon>
        <taxon>Viridiplantae</taxon>
        <taxon>Streptophyta</taxon>
        <taxon>Embryophyta</taxon>
        <taxon>Tracheophyta</taxon>
        <taxon>Spermatophyta</taxon>
        <taxon>Magnoliopsida</taxon>
        <taxon>Liliopsida</taxon>
        <taxon>Poales</taxon>
        <taxon>Poaceae</taxon>
        <taxon>PACMAD clade</taxon>
        <taxon>Panicoideae</taxon>
        <taxon>Panicodae</taxon>
        <taxon>Paniceae</taxon>
        <taxon>Melinidinae</taxon>
        <taxon>Urochloa</taxon>
    </lineage>
</organism>
<protein>
    <submittedName>
        <fullName evidence="1">Uncharacterized protein</fullName>
    </submittedName>
</protein>
<accession>A0ABC8W1L7</accession>
<gene>
    <name evidence="1" type="ORF">URODEC1_LOCUS8320</name>
</gene>
<dbReference type="EMBL" id="OZ075121">
    <property type="protein sequence ID" value="CAL4899675.1"/>
    <property type="molecule type" value="Genomic_DNA"/>
</dbReference>
<dbReference type="PANTHER" id="PTHR33527:SF21">
    <property type="entry name" value="OS10G0182800 PROTEIN"/>
    <property type="match status" value="1"/>
</dbReference>
<evidence type="ECO:0000313" key="2">
    <source>
        <dbReference type="Proteomes" id="UP001497457"/>
    </source>
</evidence>
<proteinExistence type="predicted"/>
<dbReference type="AlphaFoldDB" id="A0ABC8W1L7"/>
<reference evidence="1 2" key="2">
    <citation type="submission" date="2024-10" db="EMBL/GenBank/DDBJ databases">
        <authorList>
            <person name="Ryan C."/>
        </authorList>
    </citation>
    <scope>NUCLEOTIDE SEQUENCE [LARGE SCALE GENOMIC DNA]</scope>
</reference>
<keyword evidence="2" id="KW-1185">Reference proteome</keyword>